<keyword evidence="1" id="KW-1133">Transmembrane helix</keyword>
<keyword evidence="1" id="KW-0812">Transmembrane</keyword>
<sequence>MRKPLHPWMVLALAVVLPGVGHVACRQPVRGLVFLFFMILLGAFTMKTAAPEVSVVGKYAGGLFVWAMSILDAYRIGRIRYEVWRHQA</sequence>
<evidence type="ECO:0000256" key="1">
    <source>
        <dbReference type="SAM" id="Phobius"/>
    </source>
</evidence>
<feature type="transmembrane region" description="Helical" evidence="1">
    <location>
        <begin position="56"/>
        <end position="74"/>
    </location>
</feature>
<feature type="transmembrane region" description="Helical" evidence="1">
    <location>
        <begin position="32"/>
        <end position="50"/>
    </location>
</feature>
<comment type="caution">
    <text evidence="2">The sequence shown here is derived from an EMBL/GenBank/DDBJ whole genome shotgun (WGS) entry which is preliminary data.</text>
</comment>
<name>A0ABS6J9N6_9RHOB</name>
<organism evidence="2 3">
    <name type="scientific">Paragemmobacter amnigenus</name>
    <dbReference type="NCBI Taxonomy" id="2852097"/>
    <lineage>
        <taxon>Bacteria</taxon>
        <taxon>Pseudomonadati</taxon>
        <taxon>Pseudomonadota</taxon>
        <taxon>Alphaproteobacteria</taxon>
        <taxon>Rhodobacterales</taxon>
        <taxon>Paracoccaceae</taxon>
        <taxon>Paragemmobacter</taxon>
    </lineage>
</organism>
<evidence type="ECO:0000313" key="3">
    <source>
        <dbReference type="Proteomes" id="UP000731907"/>
    </source>
</evidence>
<keyword evidence="3" id="KW-1185">Reference proteome</keyword>
<dbReference type="RefSeq" id="WP_161763306.1">
    <property type="nucleotide sequence ID" value="NZ_JAAATX020000010.1"/>
</dbReference>
<dbReference type="EMBL" id="JAAATX020000010">
    <property type="protein sequence ID" value="MBU9699192.1"/>
    <property type="molecule type" value="Genomic_DNA"/>
</dbReference>
<protein>
    <submittedName>
        <fullName evidence="2">Uncharacterized protein</fullName>
    </submittedName>
</protein>
<evidence type="ECO:0000313" key="2">
    <source>
        <dbReference type="EMBL" id="MBU9699192.1"/>
    </source>
</evidence>
<proteinExistence type="predicted"/>
<dbReference type="Proteomes" id="UP000731907">
    <property type="component" value="Unassembled WGS sequence"/>
</dbReference>
<gene>
    <name evidence="2" type="ORF">GU927_015175</name>
</gene>
<accession>A0ABS6J9N6</accession>
<feature type="transmembrane region" description="Helical" evidence="1">
    <location>
        <begin position="6"/>
        <end position="25"/>
    </location>
</feature>
<reference evidence="2 3" key="1">
    <citation type="submission" date="2021-06" db="EMBL/GenBank/DDBJ databases">
        <title>Rhodobacteraceae bacterium strain HSP-20.</title>
        <authorList>
            <person name="Chen W.-M."/>
        </authorList>
    </citation>
    <scope>NUCLEOTIDE SEQUENCE [LARGE SCALE GENOMIC DNA]</scope>
    <source>
        <strain evidence="2 3">HSP-20</strain>
    </source>
</reference>
<keyword evidence="1" id="KW-0472">Membrane</keyword>